<dbReference type="EMBL" id="LR746272">
    <property type="protein sequence ID" value="CAA7403035.1"/>
    <property type="molecule type" value="Genomic_DNA"/>
</dbReference>
<comment type="similarity">
    <text evidence="1 4">Belongs to the Frigida family.</text>
</comment>
<keyword evidence="4" id="KW-0217">Developmental protein</keyword>
<evidence type="ECO:0000256" key="3">
    <source>
        <dbReference type="ARBA" id="ARBA00023089"/>
    </source>
</evidence>
<feature type="region of interest" description="Disordered" evidence="5">
    <location>
        <begin position="465"/>
        <end position="489"/>
    </location>
</feature>
<gene>
    <name evidence="6" type="ORF">SI8410_09013713</name>
</gene>
<evidence type="ECO:0000256" key="2">
    <source>
        <dbReference type="ARBA" id="ARBA00022782"/>
    </source>
</evidence>
<sequence>MAMTMEMEEEMAASDGFQKAFDELEAQKTIIDNCTRVWKSLSDHYASLERSLAKRTEALESKVRDLDSKAAQSLEALSERESAIPDRESAAVALIEQRRDAAISEMESPPSEPSAGISFDLPGALRGYCRRMDSVGLWQFMVARRKDLGLLRREISDAVAESVDPARLVLDAVEDFVEHQDEGAGIADRCWACAMLLRTIFDGDGTKDPEIPRSIKEKAEAVAKSWKKKVEERMEGVPTGGAEAQMFLQLIGAFGVQAAIEEDFVKKLIIDFASRKEIPKLAARLRLGEKLIDIIDELVKTGKEIEAVCIAHEAGLTDDFSPISLLKSYLQNSRRNANTILKNGNHSLSATEESSNLELNALRSIIKCVESLKLEQEFALESPRKRVQMLEKAKAERKKVAAVKPYNKRPRIAGQSTFFRPTKTTRTPTSPYPSSRRQLPPMDQYIPPPTRHAFMNPSQGAYKVPGSSPYGGAYNRSPPSSQQPYYVPEEVAGPGSSMAYGVPPAVSYSGYEYSSGPSGGPAQPAYPSQM</sequence>
<feature type="compositionally biased region" description="Low complexity" evidence="5">
    <location>
        <begin position="477"/>
        <end position="486"/>
    </location>
</feature>
<feature type="compositionally biased region" description="Low complexity" evidence="5">
    <location>
        <begin position="421"/>
        <end position="437"/>
    </location>
</feature>
<dbReference type="GO" id="GO:0009908">
    <property type="term" value="P:flower development"/>
    <property type="evidence" value="ECO:0007669"/>
    <property type="project" value="UniProtKB-KW"/>
</dbReference>
<protein>
    <recommendedName>
        <fullName evidence="4">FRIGIDA-like protein</fullName>
    </recommendedName>
</protein>
<dbReference type="OrthoDB" id="1917867at2759"/>
<feature type="region of interest" description="Disordered" evidence="5">
    <location>
        <begin position="421"/>
        <end position="441"/>
    </location>
</feature>
<dbReference type="Proteomes" id="UP000663760">
    <property type="component" value="Chromosome 9"/>
</dbReference>
<dbReference type="GO" id="GO:0030154">
    <property type="term" value="P:cell differentiation"/>
    <property type="evidence" value="ECO:0007669"/>
    <property type="project" value="UniProtKB-KW"/>
</dbReference>
<dbReference type="InterPro" id="IPR012474">
    <property type="entry name" value="Frigida"/>
</dbReference>
<evidence type="ECO:0000256" key="1">
    <source>
        <dbReference type="ARBA" id="ARBA00008956"/>
    </source>
</evidence>
<dbReference type="AlphaFoldDB" id="A0A7I8L172"/>
<reference evidence="6" key="1">
    <citation type="submission" date="2020-02" db="EMBL/GenBank/DDBJ databases">
        <authorList>
            <person name="Scholz U."/>
            <person name="Mascher M."/>
            <person name="Fiebig A."/>
        </authorList>
    </citation>
    <scope>NUCLEOTIDE SEQUENCE</scope>
</reference>
<dbReference type="PANTHER" id="PTHR31791">
    <property type="entry name" value="FRIGIDA-LIKE PROTEIN 3-RELATED"/>
    <property type="match status" value="1"/>
</dbReference>
<feature type="region of interest" description="Disordered" evidence="5">
    <location>
        <begin position="510"/>
        <end position="530"/>
    </location>
</feature>
<evidence type="ECO:0000313" key="7">
    <source>
        <dbReference type="Proteomes" id="UP000663760"/>
    </source>
</evidence>
<proteinExistence type="inferred from homology"/>
<evidence type="ECO:0000313" key="6">
    <source>
        <dbReference type="EMBL" id="CAA7403035.1"/>
    </source>
</evidence>
<evidence type="ECO:0000256" key="5">
    <source>
        <dbReference type="SAM" id="MobiDB-lite"/>
    </source>
</evidence>
<organism evidence="6 7">
    <name type="scientific">Spirodela intermedia</name>
    <name type="common">Intermediate duckweed</name>
    <dbReference type="NCBI Taxonomy" id="51605"/>
    <lineage>
        <taxon>Eukaryota</taxon>
        <taxon>Viridiplantae</taxon>
        <taxon>Streptophyta</taxon>
        <taxon>Embryophyta</taxon>
        <taxon>Tracheophyta</taxon>
        <taxon>Spermatophyta</taxon>
        <taxon>Magnoliopsida</taxon>
        <taxon>Liliopsida</taxon>
        <taxon>Araceae</taxon>
        <taxon>Lemnoideae</taxon>
        <taxon>Spirodela</taxon>
    </lineage>
</organism>
<evidence type="ECO:0000256" key="4">
    <source>
        <dbReference type="RuleBase" id="RU364012"/>
    </source>
</evidence>
<keyword evidence="7" id="KW-1185">Reference proteome</keyword>
<keyword evidence="2 4" id="KW-0221">Differentiation</keyword>
<dbReference type="PANTHER" id="PTHR31791:SF10">
    <property type="entry name" value="FRIGIDA-LIKE PROTEIN"/>
    <property type="match status" value="1"/>
</dbReference>
<keyword evidence="3 4" id="KW-0287">Flowering</keyword>
<name>A0A7I8L172_SPIIN</name>
<accession>A0A7I8L172</accession>
<dbReference type="Pfam" id="PF07899">
    <property type="entry name" value="Frigida"/>
    <property type="match status" value="1"/>
</dbReference>